<organism evidence="2 3">
    <name type="scientific">Oopsacas minuta</name>
    <dbReference type="NCBI Taxonomy" id="111878"/>
    <lineage>
        <taxon>Eukaryota</taxon>
        <taxon>Metazoa</taxon>
        <taxon>Porifera</taxon>
        <taxon>Hexactinellida</taxon>
        <taxon>Hexasterophora</taxon>
        <taxon>Lyssacinosida</taxon>
        <taxon>Leucopsacidae</taxon>
        <taxon>Oopsacas</taxon>
    </lineage>
</organism>
<sequence length="480" mass="53448">MGGLTSLLNKQPAPYGINLKSTKGAYNQWPHFFSQQVIPSSFHNSITLFPDMNGKWFDNSSLKIPLNSGFAMSLNCKLTSPNSALAKSVVMKGEELPMPVPADDECCNKDMSNSPPIPVSMPQFENDLKYDLFGLICGHEDIRIGHFVDYMLLDKIHDKISEVKSELSFSFRNSSECILLKHEPFACCQTERILVEEVIIGALEQSFYEVDTLIGNRWHDLGFTGGCSLIVCIIINNCLYIANAGKCRAYLHSPNKPCVQITTDCTPDYDRQRIQSISYLQPQLLTPEYTRLQFEITLRDEHKGQKVLYRDKHMTGWAFKQVTDEDIYKVPSITGVGDKSRLFGLDIPSRGIGFYSQKAPGCIPFKPFITCIPEITSMSLADLSKGDSLVLTSPDCSKYITPEAIEGVMNKGLGNGTDPRSQDTGPSQAQAFNILSLTNQIANSSNLERHIVNVDDHLLDNSRNCAHDLALACMVIPLKK</sequence>
<dbReference type="AlphaFoldDB" id="A0AAV7JD40"/>
<accession>A0AAV7JD40</accession>
<protein>
    <submittedName>
        <fullName evidence="2">Protein phosphatase 1H-like isoform X1</fullName>
    </submittedName>
</protein>
<dbReference type="PANTHER" id="PTHR13832:SF354">
    <property type="entry name" value="GM14138P"/>
    <property type="match status" value="1"/>
</dbReference>
<dbReference type="EMBL" id="JAKMXF010000354">
    <property type="protein sequence ID" value="KAI6646600.1"/>
    <property type="molecule type" value="Genomic_DNA"/>
</dbReference>
<dbReference type="Gene3D" id="3.60.40.10">
    <property type="entry name" value="PPM-type phosphatase domain"/>
    <property type="match status" value="1"/>
</dbReference>
<keyword evidence="3" id="KW-1185">Reference proteome</keyword>
<name>A0AAV7JD40_9METZ</name>
<dbReference type="PANTHER" id="PTHR13832">
    <property type="entry name" value="PROTEIN PHOSPHATASE 2C"/>
    <property type="match status" value="1"/>
</dbReference>
<dbReference type="InterPro" id="IPR036457">
    <property type="entry name" value="PPM-type-like_dom_sf"/>
</dbReference>
<dbReference type="Proteomes" id="UP001165289">
    <property type="component" value="Unassembled WGS sequence"/>
</dbReference>
<dbReference type="InterPro" id="IPR015655">
    <property type="entry name" value="PP2C"/>
</dbReference>
<evidence type="ECO:0000313" key="2">
    <source>
        <dbReference type="EMBL" id="KAI6646600.1"/>
    </source>
</evidence>
<evidence type="ECO:0000259" key="1">
    <source>
        <dbReference type="PROSITE" id="PS51746"/>
    </source>
</evidence>
<proteinExistence type="predicted"/>
<feature type="domain" description="PPM-type phosphatase" evidence="1">
    <location>
        <begin position="104"/>
        <end position="480"/>
    </location>
</feature>
<dbReference type="InterPro" id="IPR001932">
    <property type="entry name" value="PPM-type_phosphatase-like_dom"/>
</dbReference>
<dbReference type="GO" id="GO:0004741">
    <property type="term" value="F:[pyruvate dehydrogenase (acetyl-transferring)]-phosphatase activity"/>
    <property type="evidence" value="ECO:0007669"/>
    <property type="project" value="TreeGrafter"/>
</dbReference>
<gene>
    <name evidence="2" type="ORF">LOD99_12721</name>
</gene>
<dbReference type="GO" id="GO:0005739">
    <property type="term" value="C:mitochondrion"/>
    <property type="evidence" value="ECO:0007669"/>
    <property type="project" value="TreeGrafter"/>
</dbReference>
<dbReference type="Pfam" id="PF00481">
    <property type="entry name" value="PP2C"/>
    <property type="match status" value="1"/>
</dbReference>
<dbReference type="SMART" id="SM00332">
    <property type="entry name" value="PP2Cc"/>
    <property type="match status" value="1"/>
</dbReference>
<dbReference type="SUPFAM" id="SSF81606">
    <property type="entry name" value="PP2C-like"/>
    <property type="match status" value="1"/>
</dbReference>
<dbReference type="PROSITE" id="PS51746">
    <property type="entry name" value="PPM_2"/>
    <property type="match status" value="1"/>
</dbReference>
<comment type="caution">
    <text evidence="2">The sequence shown here is derived from an EMBL/GenBank/DDBJ whole genome shotgun (WGS) entry which is preliminary data.</text>
</comment>
<reference evidence="2 3" key="1">
    <citation type="journal article" date="2023" name="BMC Biol.">
        <title>The compact genome of the sponge Oopsacas minuta (Hexactinellida) is lacking key metazoan core genes.</title>
        <authorList>
            <person name="Santini S."/>
            <person name="Schenkelaars Q."/>
            <person name="Jourda C."/>
            <person name="Duchesne M."/>
            <person name="Belahbib H."/>
            <person name="Rocher C."/>
            <person name="Selva M."/>
            <person name="Riesgo A."/>
            <person name="Vervoort M."/>
            <person name="Leys S.P."/>
            <person name="Kodjabachian L."/>
            <person name="Le Bivic A."/>
            <person name="Borchiellini C."/>
            <person name="Claverie J.M."/>
            <person name="Renard E."/>
        </authorList>
    </citation>
    <scope>NUCLEOTIDE SEQUENCE [LARGE SCALE GENOMIC DNA]</scope>
    <source>
        <strain evidence="2">SPO-2</strain>
    </source>
</reference>
<evidence type="ECO:0000313" key="3">
    <source>
        <dbReference type="Proteomes" id="UP001165289"/>
    </source>
</evidence>